<evidence type="ECO:0000256" key="8">
    <source>
        <dbReference type="SAM" id="Phobius"/>
    </source>
</evidence>
<reference evidence="9 10" key="1">
    <citation type="journal article" date="2010" name="Stand. Genomic Sci.">
        <title>Complete genome sequence of Olsenella uli type strain (VPI D76D-27C).</title>
        <authorList>
            <person name="Goker M."/>
            <person name="Held B."/>
            <person name="Lucas S."/>
            <person name="Nolan M."/>
            <person name="Yasawong M."/>
            <person name="Glavina Del Rio T."/>
            <person name="Tice H."/>
            <person name="Cheng J.F."/>
            <person name="Bruce D."/>
            <person name="Detter J.C."/>
            <person name="Tapia R."/>
            <person name="Han C."/>
            <person name="Goodwin L."/>
            <person name="Pitluck S."/>
            <person name="Liolios K."/>
            <person name="Ivanova N."/>
            <person name="Mavromatis K."/>
            <person name="Mikhailova N."/>
            <person name="Pati A."/>
            <person name="Chen A."/>
            <person name="Palaniappan K."/>
            <person name="Land M."/>
            <person name="Hauser L."/>
            <person name="Chang Y.J."/>
            <person name="Jeffries C.D."/>
            <person name="Rohde M."/>
            <person name="Sikorski J."/>
            <person name="Pukall R."/>
            <person name="Woyke T."/>
            <person name="Bristow J."/>
            <person name="Eisen J.A."/>
            <person name="Markowitz V."/>
            <person name="Hugenholtz P."/>
            <person name="Kyrpides N.C."/>
            <person name="Klenk H.P."/>
            <person name="Lapidus A."/>
        </authorList>
    </citation>
    <scope>NUCLEOTIDE SEQUENCE [LARGE SCALE GENOMIC DNA]</scope>
    <source>
        <strain evidence="10">ATCC 49627 / DSM 7084 / CIP 109912 / JCM 12494 / NCIMB 702895 / VPI D76D-27C</strain>
    </source>
</reference>
<gene>
    <name evidence="9" type="ordered locus">Olsu_0744</name>
</gene>
<keyword evidence="3 9" id="KW-0808">Transferase</keyword>
<keyword evidence="6 8" id="KW-0472">Membrane</keyword>
<dbReference type="PANTHER" id="PTHR22926">
    <property type="entry name" value="PHOSPHO-N-ACETYLMURAMOYL-PENTAPEPTIDE-TRANSFERASE"/>
    <property type="match status" value="1"/>
</dbReference>
<feature type="transmembrane region" description="Helical" evidence="8">
    <location>
        <begin position="331"/>
        <end position="354"/>
    </location>
</feature>
<feature type="transmembrane region" description="Helical" evidence="8">
    <location>
        <begin position="153"/>
        <end position="172"/>
    </location>
</feature>
<dbReference type="GeneID" id="78512163"/>
<dbReference type="PATRIC" id="fig|633147.7.peg.804"/>
<feature type="transmembrane region" description="Helical" evidence="8">
    <location>
        <begin position="234"/>
        <end position="252"/>
    </location>
</feature>
<evidence type="ECO:0000256" key="3">
    <source>
        <dbReference type="ARBA" id="ARBA00022679"/>
    </source>
</evidence>
<keyword evidence="5 8" id="KW-1133">Transmembrane helix</keyword>
<dbReference type="EMBL" id="CP002106">
    <property type="protein sequence ID" value="ADK67857.1"/>
    <property type="molecule type" value="Genomic_DNA"/>
</dbReference>
<feature type="transmembrane region" description="Helical" evidence="8">
    <location>
        <begin position="6"/>
        <end position="31"/>
    </location>
</feature>
<protein>
    <submittedName>
        <fullName evidence="9">Glycosyl transferase, family 4, conserved region</fullName>
    </submittedName>
</protein>
<feature type="transmembrane region" description="Helical" evidence="8">
    <location>
        <begin position="179"/>
        <end position="197"/>
    </location>
</feature>
<feature type="binding site" evidence="7">
    <location>
        <position position="171"/>
    </location>
    <ligand>
        <name>Mg(2+)</name>
        <dbReference type="ChEBI" id="CHEBI:18420"/>
    </ligand>
</feature>
<evidence type="ECO:0000256" key="2">
    <source>
        <dbReference type="ARBA" id="ARBA00022475"/>
    </source>
</evidence>
<keyword evidence="4 8" id="KW-0812">Transmembrane</keyword>
<feature type="transmembrane region" description="Helical" evidence="8">
    <location>
        <begin position="120"/>
        <end position="141"/>
    </location>
</feature>
<dbReference type="Pfam" id="PF00953">
    <property type="entry name" value="Glycos_transf_4"/>
    <property type="match status" value="1"/>
</dbReference>
<comment type="subcellular location">
    <subcellularLocation>
        <location evidence="1">Cell membrane</location>
        <topology evidence="1">Multi-pass membrane protein</topology>
    </subcellularLocation>
</comment>
<feature type="transmembrane region" description="Helical" evidence="8">
    <location>
        <begin position="203"/>
        <end position="222"/>
    </location>
</feature>
<evidence type="ECO:0000256" key="1">
    <source>
        <dbReference type="ARBA" id="ARBA00004651"/>
    </source>
</evidence>
<dbReference type="Proteomes" id="UP000000333">
    <property type="component" value="Chromosome"/>
</dbReference>
<keyword evidence="7" id="KW-0460">Magnesium</keyword>
<keyword evidence="2" id="KW-1003">Cell membrane</keyword>
<feature type="transmembrane region" description="Helical" evidence="8">
    <location>
        <begin position="258"/>
        <end position="277"/>
    </location>
</feature>
<dbReference type="GO" id="GO:0005886">
    <property type="term" value="C:plasma membrane"/>
    <property type="evidence" value="ECO:0007669"/>
    <property type="project" value="UniProtKB-SubCell"/>
</dbReference>
<dbReference type="OrthoDB" id="9783652at2"/>
<dbReference type="GO" id="GO:0071555">
    <property type="term" value="P:cell wall organization"/>
    <property type="evidence" value="ECO:0007669"/>
    <property type="project" value="TreeGrafter"/>
</dbReference>
<dbReference type="AlphaFoldDB" id="E1QZP3"/>
<dbReference type="GO" id="GO:0046872">
    <property type="term" value="F:metal ion binding"/>
    <property type="evidence" value="ECO:0007669"/>
    <property type="project" value="UniProtKB-KW"/>
</dbReference>
<feature type="transmembrane region" description="Helical" evidence="8">
    <location>
        <begin position="90"/>
        <end position="108"/>
    </location>
</feature>
<feature type="binding site" evidence="7">
    <location>
        <position position="231"/>
    </location>
    <ligand>
        <name>Mg(2+)</name>
        <dbReference type="ChEBI" id="CHEBI:18420"/>
    </ligand>
</feature>
<evidence type="ECO:0000256" key="7">
    <source>
        <dbReference type="PIRSR" id="PIRSR600715-1"/>
    </source>
</evidence>
<dbReference type="CDD" id="cd06853">
    <property type="entry name" value="GT_WecA_like"/>
    <property type="match status" value="1"/>
</dbReference>
<organism evidence="9 10">
    <name type="scientific">Olsenella uli (strain ATCC 49627 / DSM 7084 / CCUG 31166 / CIP 109912 / JCM 12494 / LMG 11480 / NCIMB 702895 / VPI D76D-27C)</name>
    <name type="common">Lactobacillus uli</name>
    <dbReference type="NCBI Taxonomy" id="633147"/>
    <lineage>
        <taxon>Bacteria</taxon>
        <taxon>Bacillati</taxon>
        <taxon>Actinomycetota</taxon>
        <taxon>Coriobacteriia</taxon>
        <taxon>Coriobacteriales</taxon>
        <taxon>Atopobiaceae</taxon>
        <taxon>Olsenella</taxon>
    </lineage>
</organism>
<feature type="transmembrane region" description="Helical" evidence="8">
    <location>
        <begin position="52"/>
        <end position="70"/>
    </location>
</feature>
<keyword evidence="7" id="KW-0479">Metal-binding</keyword>
<accession>E1QZP3</accession>
<dbReference type="KEGG" id="ols:Olsu_0744"/>
<sequence length="395" mass="42608">MFRPWMPYLCLFVTALLVALVATPLAGRIAWKVGAVDYPNKRRINRRPIPRMGGIAVFLGIIAAFVIQYLGTTRLDWPVVLTPAPHFASMSYQMLVVGFCVIFLTGVLDDIFQLKPLQKLLGQVIAAAVAVAGGLVIGTIVNPLTGDALELSWLAYPITVIYLVSYVNIFNLIDGLDGLASGIACIAGVTMFTLSVMAGRMDAASLAIALAGSTLGFLRYNFNPASIFLGDSGSLLLGYALGAVSLLSVTRVAGLTTIIVPLVIAGIPIIDTFSAIVRRRRAHVSIGSADRGHIHHRLIDEGFDQLQAVLLMYAWTAALCLGTFVMTQVGVIPRIAIFCLLLALSGGLAARLHLFRPVLLHHRNPQTGDDELVCPQDAAFDQEERKFERTHHPNG</sequence>
<name>E1QZP3_OLSUV</name>
<dbReference type="GO" id="GO:0009103">
    <property type="term" value="P:lipopolysaccharide biosynthetic process"/>
    <property type="evidence" value="ECO:0007669"/>
    <property type="project" value="TreeGrafter"/>
</dbReference>
<feature type="transmembrane region" description="Helical" evidence="8">
    <location>
        <begin position="306"/>
        <end position="325"/>
    </location>
</feature>
<keyword evidence="10" id="KW-1185">Reference proteome</keyword>
<dbReference type="HOGENOM" id="CLU_023982_2_4_11"/>
<dbReference type="InterPro" id="IPR018480">
    <property type="entry name" value="PNAcMuramoyl-5peptid_Trfase_CS"/>
</dbReference>
<comment type="cofactor">
    <cofactor evidence="7">
        <name>Mg(2+)</name>
        <dbReference type="ChEBI" id="CHEBI:18420"/>
    </cofactor>
</comment>
<dbReference type="GO" id="GO:0044038">
    <property type="term" value="P:cell wall macromolecule biosynthetic process"/>
    <property type="evidence" value="ECO:0007669"/>
    <property type="project" value="TreeGrafter"/>
</dbReference>
<evidence type="ECO:0000313" key="10">
    <source>
        <dbReference type="Proteomes" id="UP000000333"/>
    </source>
</evidence>
<dbReference type="InterPro" id="IPR000715">
    <property type="entry name" value="Glycosyl_transferase_4"/>
</dbReference>
<evidence type="ECO:0000313" key="9">
    <source>
        <dbReference type="EMBL" id="ADK67857.1"/>
    </source>
</evidence>
<proteinExistence type="predicted"/>
<dbReference type="STRING" id="633147.Olsu_0744"/>
<dbReference type="PANTHER" id="PTHR22926:SF3">
    <property type="entry name" value="UNDECAPRENYL-PHOSPHATE ALPHA-N-ACETYLGLUCOSAMINYL 1-PHOSPHATE TRANSFERASE"/>
    <property type="match status" value="1"/>
</dbReference>
<dbReference type="PROSITE" id="PS01348">
    <property type="entry name" value="MRAY_2"/>
    <property type="match status" value="1"/>
</dbReference>
<dbReference type="eggNOG" id="COG0472">
    <property type="taxonomic scope" value="Bacteria"/>
</dbReference>
<dbReference type="RefSeq" id="WP_013251609.1">
    <property type="nucleotide sequence ID" value="NC_014363.1"/>
</dbReference>
<evidence type="ECO:0000256" key="5">
    <source>
        <dbReference type="ARBA" id="ARBA00022989"/>
    </source>
</evidence>
<evidence type="ECO:0000256" key="4">
    <source>
        <dbReference type="ARBA" id="ARBA00022692"/>
    </source>
</evidence>
<dbReference type="GO" id="GO:0016780">
    <property type="term" value="F:phosphotransferase activity, for other substituted phosphate groups"/>
    <property type="evidence" value="ECO:0007669"/>
    <property type="project" value="InterPro"/>
</dbReference>
<evidence type="ECO:0000256" key="6">
    <source>
        <dbReference type="ARBA" id="ARBA00023136"/>
    </source>
</evidence>